<feature type="domain" description="Integrase catalytic" evidence="1">
    <location>
        <begin position="58"/>
        <end position="116"/>
    </location>
</feature>
<name>A0A840QE18_9PSEU</name>
<organism evidence="2 3">
    <name type="scientific">Saccharopolyspora phatthalungensis</name>
    <dbReference type="NCBI Taxonomy" id="664693"/>
    <lineage>
        <taxon>Bacteria</taxon>
        <taxon>Bacillati</taxon>
        <taxon>Actinomycetota</taxon>
        <taxon>Actinomycetes</taxon>
        <taxon>Pseudonocardiales</taxon>
        <taxon>Pseudonocardiaceae</taxon>
        <taxon>Saccharopolyspora</taxon>
    </lineage>
</organism>
<evidence type="ECO:0000313" key="2">
    <source>
        <dbReference type="EMBL" id="MBB5156809.1"/>
    </source>
</evidence>
<proteinExistence type="predicted"/>
<protein>
    <submittedName>
        <fullName evidence="2">Transposase InsO family protein</fullName>
    </submittedName>
</protein>
<dbReference type="RefSeq" id="WP_246470943.1">
    <property type="nucleotide sequence ID" value="NZ_JACHIW010000001.1"/>
</dbReference>
<evidence type="ECO:0000313" key="3">
    <source>
        <dbReference type="Proteomes" id="UP000584374"/>
    </source>
</evidence>
<dbReference type="InterPro" id="IPR036397">
    <property type="entry name" value="RNaseH_sf"/>
</dbReference>
<dbReference type="AlphaFoldDB" id="A0A840QE18"/>
<accession>A0A840QE18</accession>
<dbReference type="GO" id="GO:0015074">
    <property type="term" value="P:DNA integration"/>
    <property type="evidence" value="ECO:0007669"/>
    <property type="project" value="InterPro"/>
</dbReference>
<dbReference type="SUPFAM" id="SSF53098">
    <property type="entry name" value="Ribonuclease H-like"/>
    <property type="match status" value="1"/>
</dbReference>
<dbReference type="Pfam" id="PF13683">
    <property type="entry name" value="rve_3"/>
    <property type="match status" value="1"/>
</dbReference>
<dbReference type="InterPro" id="IPR001584">
    <property type="entry name" value="Integrase_cat-core"/>
</dbReference>
<keyword evidence="3" id="KW-1185">Reference proteome</keyword>
<evidence type="ECO:0000259" key="1">
    <source>
        <dbReference type="Pfam" id="PF13683"/>
    </source>
</evidence>
<dbReference type="GO" id="GO:0003676">
    <property type="term" value="F:nucleic acid binding"/>
    <property type="evidence" value="ECO:0007669"/>
    <property type="project" value="InterPro"/>
</dbReference>
<reference evidence="2 3" key="1">
    <citation type="submission" date="2020-08" db="EMBL/GenBank/DDBJ databases">
        <title>Sequencing the genomes of 1000 actinobacteria strains.</title>
        <authorList>
            <person name="Klenk H.-P."/>
        </authorList>
    </citation>
    <scope>NUCLEOTIDE SEQUENCE [LARGE SCALE GENOMIC DNA]</scope>
    <source>
        <strain evidence="2 3">DSM 45584</strain>
    </source>
</reference>
<dbReference type="Proteomes" id="UP000584374">
    <property type="component" value="Unassembled WGS sequence"/>
</dbReference>
<dbReference type="Gene3D" id="3.30.420.10">
    <property type="entry name" value="Ribonuclease H-like superfamily/Ribonuclease H"/>
    <property type="match status" value="1"/>
</dbReference>
<gene>
    <name evidence="2" type="ORF">BJ970_004343</name>
</gene>
<dbReference type="InterPro" id="IPR012337">
    <property type="entry name" value="RNaseH-like_sf"/>
</dbReference>
<sequence length="130" mass="15045">MGATAHPTGDWIVQRGRNLVMDLEDSCSKARFLIRDRDAKFTPAFDAVLADAGIGVVLSGIRMPRVNSLMERWIQTCRRELLGRTLIWNERHLLHVLREFESFYNEHRPHRTLGQAARVRYPHPSPAWIT</sequence>
<dbReference type="EMBL" id="JACHIW010000001">
    <property type="protein sequence ID" value="MBB5156809.1"/>
    <property type="molecule type" value="Genomic_DNA"/>
</dbReference>
<comment type="caution">
    <text evidence="2">The sequence shown here is derived from an EMBL/GenBank/DDBJ whole genome shotgun (WGS) entry which is preliminary data.</text>
</comment>